<evidence type="ECO:0000313" key="3">
    <source>
        <dbReference type="Proteomes" id="UP000467488"/>
    </source>
</evidence>
<organism evidence="2 3">
    <name type="scientific">Escherichia coli</name>
    <dbReference type="NCBI Taxonomy" id="562"/>
    <lineage>
        <taxon>Bacteria</taxon>
        <taxon>Pseudomonadati</taxon>
        <taxon>Pseudomonadota</taxon>
        <taxon>Gammaproteobacteria</taxon>
        <taxon>Enterobacterales</taxon>
        <taxon>Enterobacteriaceae</taxon>
        <taxon>Escherichia</taxon>
    </lineage>
</organism>
<dbReference type="AlphaFoldDB" id="A0A8S0FLY0"/>
<protein>
    <submittedName>
        <fullName evidence="2">Uncharacterized protein</fullName>
    </submittedName>
</protein>
<dbReference type="EMBL" id="AP022360">
    <property type="protein sequence ID" value="BBU81477.1"/>
    <property type="molecule type" value="Genomic_DNA"/>
</dbReference>
<evidence type="ECO:0000256" key="1">
    <source>
        <dbReference type="SAM" id="MobiDB-lite"/>
    </source>
</evidence>
<reference evidence="2 3" key="1">
    <citation type="submission" date="2020-01" db="EMBL/GenBank/DDBJ databases">
        <title>Dynamics of blaIMP-6 dissemination in carbapenem resistant Enterobacteriacea isolated from regional surveillance in Osaka, Japan.</title>
        <authorList>
            <person name="Abe R."/>
            <person name="Akeda Y."/>
            <person name="Sugawara Y."/>
            <person name="Yamamoto N."/>
            <person name="Tomono K."/>
            <person name="Takeuchi D."/>
            <person name="Kawahara R."/>
            <person name="Hamada S."/>
        </authorList>
    </citation>
    <scope>NUCLEOTIDE SEQUENCE [LARGE SCALE GENOMIC DNA]</scope>
    <source>
        <strain evidence="2 3">E300</strain>
    </source>
</reference>
<gene>
    <name evidence="2" type="ORF">EIMP300_28770</name>
</gene>
<proteinExistence type="predicted"/>
<evidence type="ECO:0000313" key="2">
    <source>
        <dbReference type="EMBL" id="BBU81477.1"/>
    </source>
</evidence>
<sequence>MIKILPSSSSLTANTLYSFFVHDIQKVDHTPSISEDFFLRRSSEIPDADEPPGNKDDGKKHTRRDD</sequence>
<accession>A0A8S0FLY0</accession>
<feature type="region of interest" description="Disordered" evidence="1">
    <location>
        <begin position="41"/>
        <end position="66"/>
    </location>
</feature>
<name>A0A8S0FLY0_ECOLX</name>
<dbReference type="Proteomes" id="UP000467488">
    <property type="component" value="Chromosome"/>
</dbReference>
<feature type="compositionally biased region" description="Basic and acidic residues" evidence="1">
    <location>
        <begin position="52"/>
        <end position="66"/>
    </location>
</feature>